<sequence>MLFSQDGSGLFCILHTFYPKEEDGAILNYFTRNEKLLIVDISSGEVNTILDINQFKNGEMSFDNFNLFTQQDKL</sequence>
<reference evidence="1" key="1">
    <citation type="journal article" date="2014" name="Front. Microbiol.">
        <title>High frequency of phylogenetically diverse reductive dehalogenase-homologous genes in deep subseafloor sedimentary metagenomes.</title>
        <authorList>
            <person name="Kawai M."/>
            <person name="Futagami T."/>
            <person name="Toyoda A."/>
            <person name="Takaki Y."/>
            <person name="Nishi S."/>
            <person name="Hori S."/>
            <person name="Arai W."/>
            <person name="Tsubouchi T."/>
            <person name="Morono Y."/>
            <person name="Uchiyama I."/>
            <person name="Ito T."/>
            <person name="Fujiyama A."/>
            <person name="Inagaki F."/>
            <person name="Takami H."/>
        </authorList>
    </citation>
    <scope>NUCLEOTIDE SEQUENCE</scope>
    <source>
        <strain evidence="1">Expedition CK06-06</strain>
    </source>
</reference>
<proteinExistence type="predicted"/>
<evidence type="ECO:0000313" key="1">
    <source>
        <dbReference type="EMBL" id="GAI54292.1"/>
    </source>
</evidence>
<accession>X1PD97</accession>
<dbReference type="EMBL" id="BARV01041817">
    <property type="protein sequence ID" value="GAI54292.1"/>
    <property type="molecule type" value="Genomic_DNA"/>
</dbReference>
<gene>
    <name evidence="1" type="ORF">S06H3_63137</name>
</gene>
<name>X1PD97_9ZZZZ</name>
<protein>
    <submittedName>
        <fullName evidence="1">Uncharacterized protein</fullName>
    </submittedName>
</protein>
<comment type="caution">
    <text evidence="1">The sequence shown here is derived from an EMBL/GenBank/DDBJ whole genome shotgun (WGS) entry which is preliminary data.</text>
</comment>
<organism evidence="1">
    <name type="scientific">marine sediment metagenome</name>
    <dbReference type="NCBI Taxonomy" id="412755"/>
    <lineage>
        <taxon>unclassified sequences</taxon>
        <taxon>metagenomes</taxon>
        <taxon>ecological metagenomes</taxon>
    </lineage>
</organism>
<feature type="non-terminal residue" evidence="1">
    <location>
        <position position="74"/>
    </location>
</feature>
<dbReference type="AlphaFoldDB" id="X1PD97"/>